<evidence type="ECO:0000256" key="2">
    <source>
        <dbReference type="ARBA" id="ARBA00022840"/>
    </source>
</evidence>
<dbReference type="GO" id="GO:0006139">
    <property type="term" value="P:nucleobase-containing compound metabolic process"/>
    <property type="evidence" value="ECO:0007669"/>
    <property type="project" value="InterPro"/>
</dbReference>
<dbReference type="InterPro" id="IPR045455">
    <property type="entry name" value="NrS-1_pol-like_helicase"/>
</dbReference>
<evidence type="ECO:0000259" key="4">
    <source>
        <dbReference type="PROSITE" id="PS51206"/>
    </source>
</evidence>
<dbReference type="Pfam" id="PF01612">
    <property type="entry name" value="DNA_pol_A_exo1"/>
    <property type="match status" value="1"/>
</dbReference>
<reference evidence="5" key="1">
    <citation type="journal article" date="2016" name="Genome Biol. Evol.">
        <title>Evolutionary Dynamics of Chloroplast Genomes in Low Light: A Case Study of the Endolithic Green Alga Ostreobium quekettii.</title>
        <authorList>
            <person name="R Marcelino V."/>
            <person name="Cremen M.C."/>
            <person name="Jackson C.J."/>
            <person name="Larkum A.A."/>
            <person name="Verbruggen H."/>
        </authorList>
    </citation>
    <scope>NUCLEOTIDE SEQUENCE</scope>
</reference>
<organism evidence="5">
    <name type="scientific">Halimeda discoidea</name>
    <dbReference type="NCBI Taxonomy" id="118222"/>
    <lineage>
        <taxon>Eukaryota</taxon>
        <taxon>Viridiplantae</taxon>
        <taxon>Chlorophyta</taxon>
        <taxon>core chlorophytes</taxon>
        <taxon>Ulvophyceae</taxon>
        <taxon>TCBD clade</taxon>
        <taxon>Bryopsidales</taxon>
        <taxon>Halimedineae</taxon>
        <taxon>Halimedaceae</taxon>
        <taxon>Halimedeae</taxon>
        <taxon>Halimeda</taxon>
    </lineage>
</organism>
<proteinExistence type="predicted"/>
<dbReference type="SUPFAM" id="SSF52540">
    <property type="entry name" value="P-loop containing nucleoside triphosphate hydrolases"/>
    <property type="match status" value="1"/>
</dbReference>
<keyword evidence="2" id="KW-0067">ATP-binding</keyword>
<feature type="compositionally biased region" description="Low complexity" evidence="3">
    <location>
        <begin position="736"/>
        <end position="761"/>
    </location>
</feature>
<sequence length="1108" mass="126384">MSSENMLSDWLYSVAEKLDCVPKPGNYTFHNVEYTGWFLKTNGHERVFCLDTVSREKITANTGDNIKYLHKKDSGAQPVLFVNGLGIPSIINENIREKINSEGLVLCEGWKGALAVCGMGRHCLAMNGCYSSKSVAAFLKEKKINPNAVQLILPDTDILWNLKVNTGYLHLVSLCPQASMYVYPPKNIVNDDGKLNFSKASPDDWITDDMVDILKPLKQIDFYGVREQLIHQKKNWFPQEVDSDSQLQKSLLEQFERNLFFVPNTALYYIYNDLKGIWDCVTLEMLTFIIVKDYGIKNISFTKVQQIIKMAATVSIVEPQFALQLFCNTSFLGFTNGTWDFEQKKLVLTVRDQFHLSLLPYSYQKVSGPIKSLAPNILKWISERVSGSEIQLNTLWAIMLACILQIEYPERFLFLPGHSNTGKSTFFQLLTCLLPPDLIYAVSPEAFSSDFGLEDFADGKPKRVIIFHDIGGNVNESFINMLRTMVSSTGETTYKRVRRKNKQNATMYFSGFICAASNKSPFTQVQSEGIIDRRLILIPFNNRVKPQQIKSFEEMFPHQELENIVSFATQVNKTEIREFLLIVAQHPEMQQLIEEHYVDSGATTLLDMFINQCIIYDPKNWVPYGDAQLEYSLFFTFTNWFKDLATDLVNNVRLNEFKQQLLPLIQSKHPHWDGVVDKRRLTSDGRKIRGISGIQCMINYKTQQSFEEQSANTAPFEKYKITNWWISAEHIEPEVEPTSSEPTISEPISSEPISVEPTISEPISSETTSLGIEEPNPEPISVDIVTQEPIIGVQDTPNIEPEVKPGNSIEFEADIDTLEPNIDLISEEEYLSEVSPEIPVARCPPLSEQQSVAEADILSLEEPSESANIENLAIPINTVAHRHYLEKELQTILEDDRKKAEGIAQRSIPPAPQNSPQPLINPSELEFQQFCDQNTILALDTEFSISKHLAIRRLAYIQLYGLQTCTAVIFAYQNKFANFSETFLTWLEKPTSLLLGFSILTDLINIWCVLEDPPTSQILLNKVCDLQLVLKFTHNGYKNSNSLADWARRSVNIQLDKSFQKTNWFQVPLTEPIQLYLVTDVWILHHLFQYSLAFCSSQHYKNTFFQNQ</sequence>
<reference evidence="5" key="2">
    <citation type="submission" date="2016-08" db="EMBL/GenBank/DDBJ databases">
        <authorList>
            <person name="Seilhamer J.J."/>
        </authorList>
    </citation>
    <scope>NUCLEOTIDE SEQUENCE</scope>
</reference>
<dbReference type="InterPro" id="IPR027417">
    <property type="entry name" value="P-loop_NTPase"/>
</dbReference>
<keyword evidence="5" id="KW-0150">Chloroplast</keyword>
<dbReference type="Gene3D" id="3.40.50.300">
    <property type="entry name" value="P-loop containing nucleotide triphosphate hydrolases"/>
    <property type="match status" value="1"/>
</dbReference>
<dbReference type="Pfam" id="PF19263">
    <property type="entry name" value="DUF5906"/>
    <property type="match status" value="1"/>
</dbReference>
<accession>A0A1C9JAZ6</accession>
<protein>
    <recommendedName>
        <fullName evidence="4">SF3 helicase domain-containing protein</fullName>
    </recommendedName>
</protein>
<dbReference type="GO" id="GO:0005524">
    <property type="term" value="F:ATP binding"/>
    <property type="evidence" value="ECO:0007669"/>
    <property type="project" value="UniProtKB-KW"/>
</dbReference>
<keyword evidence="5" id="KW-0934">Plastid</keyword>
<dbReference type="EMBL" id="KX808496">
    <property type="protein sequence ID" value="AOP19034.1"/>
    <property type="molecule type" value="Genomic_DNA"/>
</dbReference>
<dbReference type="Gene3D" id="3.30.420.10">
    <property type="entry name" value="Ribonuclease H-like superfamily/Ribonuclease H"/>
    <property type="match status" value="1"/>
</dbReference>
<evidence type="ECO:0000313" key="5">
    <source>
        <dbReference type="EMBL" id="AOP19034.1"/>
    </source>
</evidence>
<dbReference type="InterPro" id="IPR014015">
    <property type="entry name" value="Helicase_SF3_DNA-vir"/>
</dbReference>
<feature type="region of interest" description="Disordered" evidence="3">
    <location>
        <begin position="733"/>
        <end position="761"/>
    </location>
</feature>
<dbReference type="InterPro" id="IPR012337">
    <property type="entry name" value="RNaseH-like_sf"/>
</dbReference>
<evidence type="ECO:0000256" key="1">
    <source>
        <dbReference type="ARBA" id="ARBA00022741"/>
    </source>
</evidence>
<dbReference type="GO" id="GO:0008408">
    <property type="term" value="F:3'-5' exonuclease activity"/>
    <property type="evidence" value="ECO:0007669"/>
    <property type="project" value="InterPro"/>
</dbReference>
<feature type="domain" description="SF3 helicase" evidence="4">
    <location>
        <begin position="390"/>
        <end position="553"/>
    </location>
</feature>
<dbReference type="SUPFAM" id="SSF53098">
    <property type="entry name" value="Ribonuclease H-like"/>
    <property type="match status" value="1"/>
</dbReference>
<dbReference type="PROSITE" id="PS51206">
    <property type="entry name" value="SF3_HELICASE_1"/>
    <property type="match status" value="1"/>
</dbReference>
<evidence type="ECO:0000256" key="3">
    <source>
        <dbReference type="SAM" id="MobiDB-lite"/>
    </source>
</evidence>
<gene>
    <name evidence="5" type="primary">orf1108</name>
</gene>
<dbReference type="InterPro" id="IPR036397">
    <property type="entry name" value="RNaseH_sf"/>
</dbReference>
<dbReference type="GO" id="GO:0003676">
    <property type="term" value="F:nucleic acid binding"/>
    <property type="evidence" value="ECO:0007669"/>
    <property type="project" value="InterPro"/>
</dbReference>
<dbReference type="AlphaFoldDB" id="A0A1C9JAZ6"/>
<dbReference type="InterPro" id="IPR002562">
    <property type="entry name" value="3'-5'_exonuclease_dom"/>
</dbReference>
<keyword evidence="1" id="KW-0547">Nucleotide-binding</keyword>
<name>A0A1C9JAZ6_9CHLO</name>
<geneLocation type="chloroplast" evidence="5"/>